<keyword evidence="3" id="KW-0805">Transcription regulation</keyword>
<evidence type="ECO:0000256" key="2">
    <source>
        <dbReference type="ARBA" id="ARBA00016807"/>
    </source>
</evidence>
<evidence type="ECO:0000313" key="7">
    <source>
        <dbReference type="EMBL" id="CAD7207089.1"/>
    </source>
</evidence>
<gene>
    <name evidence="7" type="ORF">TDIB3V08_LOCUS13238</name>
</gene>
<evidence type="ECO:0000256" key="4">
    <source>
        <dbReference type="ARBA" id="ARBA00023163"/>
    </source>
</evidence>
<dbReference type="InterPro" id="IPR028002">
    <property type="entry name" value="Myb_DNA-bind_5"/>
</dbReference>
<dbReference type="AlphaFoldDB" id="A0A7R8W1W5"/>
<reference evidence="7" key="1">
    <citation type="submission" date="2020-11" db="EMBL/GenBank/DDBJ databases">
        <authorList>
            <person name="Tran Van P."/>
        </authorList>
    </citation>
    <scope>NUCLEOTIDE SEQUENCE</scope>
</reference>
<evidence type="ECO:0000259" key="6">
    <source>
        <dbReference type="Pfam" id="PF13873"/>
    </source>
</evidence>
<proteinExistence type="predicted"/>
<evidence type="ECO:0000256" key="5">
    <source>
        <dbReference type="ARBA" id="ARBA00025466"/>
    </source>
</evidence>
<dbReference type="PANTHER" id="PTHR21411:SF0">
    <property type="entry name" value="REGULATORY PROTEIN ZESTE"/>
    <property type="match status" value="1"/>
</dbReference>
<name>A0A7R8W1W5_TIMDO</name>
<comment type="subunit">
    <text evidence="1">Self-associates forming complexes of several hundred monomers.</text>
</comment>
<evidence type="ECO:0000256" key="3">
    <source>
        <dbReference type="ARBA" id="ARBA00023015"/>
    </source>
</evidence>
<evidence type="ECO:0000256" key="1">
    <source>
        <dbReference type="ARBA" id="ARBA00011764"/>
    </source>
</evidence>
<organism evidence="7">
    <name type="scientific">Timema douglasi</name>
    <name type="common">Walking stick</name>
    <dbReference type="NCBI Taxonomy" id="61478"/>
    <lineage>
        <taxon>Eukaryota</taxon>
        <taxon>Metazoa</taxon>
        <taxon>Ecdysozoa</taxon>
        <taxon>Arthropoda</taxon>
        <taxon>Hexapoda</taxon>
        <taxon>Insecta</taxon>
        <taxon>Pterygota</taxon>
        <taxon>Neoptera</taxon>
        <taxon>Polyneoptera</taxon>
        <taxon>Phasmatodea</taxon>
        <taxon>Timematodea</taxon>
        <taxon>Timematoidea</taxon>
        <taxon>Timematidae</taxon>
        <taxon>Timema</taxon>
    </lineage>
</organism>
<dbReference type="PANTHER" id="PTHR21411">
    <property type="entry name" value="APONTIC"/>
    <property type="match status" value="1"/>
</dbReference>
<protein>
    <recommendedName>
        <fullName evidence="2">Regulatory protein zeste</fullName>
    </recommendedName>
</protein>
<accession>A0A7R8W1W5</accession>
<sequence length="197" mass="21638">MAAKRVRGTNFSAEEAVHLTSIIKEFSYVIENKKTDAVTWAQKQKAWIQIAELFNATSSAGLHRTVQQLSAKYTTLKKSVKKRKSTLKQQEYVTGGGPYNPPKFEDGDVLDAIEMLMPDATGGLSARSDSDTLCEDTNGGSYLYKVKDVCMNSPKLTPTSLQPPAIDDEGEGLLDLDEEAEMDGSKDVKLILNEIIC</sequence>
<comment type="function">
    <text evidence="5">Involved in transvection phenomena (= synapsis-dependent gene expression), where the synaptic pairing of chromosomes carrying genes with which zeste interacts influences the expression of these genes. Zeste binds to DNA and stimulates transcription from a nearby promoter.</text>
</comment>
<feature type="domain" description="Myb/SANT-like DNA-binding" evidence="6">
    <location>
        <begin position="7"/>
        <end position="83"/>
    </location>
</feature>
<keyword evidence="4" id="KW-0804">Transcription</keyword>
<dbReference type="Pfam" id="PF13873">
    <property type="entry name" value="Myb_DNA-bind_5"/>
    <property type="match status" value="1"/>
</dbReference>
<dbReference type="EMBL" id="OA592469">
    <property type="protein sequence ID" value="CAD7207089.1"/>
    <property type="molecule type" value="Genomic_DNA"/>
</dbReference>